<organism evidence="6 7">
    <name type="scientific">Streptomyces montanisoli</name>
    <dbReference type="NCBI Taxonomy" id="2798581"/>
    <lineage>
        <taxon>Bacteria</taxon>
        <taxon>Bacillati</taxon>
        <taxon>Actinomycetota</taxon>
        <taxon>Actinomycetes</taxon>
        <taxon>Kitasatosporales</taxon>
        <taxon>Streptomycetaceae</taxon>
        <taxon>Streptomyces</taxon>
    </lineage>
</organism>
<evidence type="ECO:0000256" key="1">
    <source>
        <dbReference type="ARBA" id="ARBA00011046"/>
    </source>
</evidence>
<comment type="caution">
    <text evidence="6">The sequence shown here is derived from an EMBL/GenBank/DDBJ whole genome shotgun (WGS) entry which is preliminary data.</text>
</comment>
<comment type="similarity">
    <text evidence="1">Belongs to the BlaI transcriptional regulatory family.</text>
</comment>
<dbReference type="AlphaFoldDB" id="A0A940M5Y6"/>
<dbReference type="SUPFAM" id="SSF46785">
    <property type="entry name" value="Winged helix' DNA-binding domain"/>
    <property type="match status" value="1"/>
</dbReference>
<keyword evidence="7" id="KW-1185">Reference proteome</keyword>
<evidence type="ECO:0000256" key="4">
    <source>
        <dbReference type="ARBA" id="ARBA00023163"/>
    </source>
</evidence>
<keyword evidence="3" id="KW-0238">DNA-binding</keyword>
<gene>
    <name evidence="6" type="ORF">JFN87_04495</name>
</gene>
<reference evidence="6" key="1">
    <citation type="submission" date="2021-03" db="EMBL/GenBank/DDBJ databases">
        <title>Whole genome sequence of Streptomyces bomunensis MMS17-BM035.</title>
        <authorList>
            <person name="Lee J.H."/>
        </authorList>
    </citation>
    <scope>NUCLEOTIDE SEQUENCE</scope>
    <source>
        <strain evidence="6">MMS17-BM035</strain>
    </source>
</reference>
<dbReference type="InterPro" id="IPR005650">
    <property type="entry name" value="BlaI_family"/>
</dbReference>
<evidence type="ECO:0000256" key="3">
    <source>
        <dbReference type="ARBA" id="ARBA00023125"/>
    </source>
</evidence>
<evidence type="ECO:0000313" key="7">
    <source>
        <dbReference type="Proteomes" id="UP000670475"/>
    </source>
</evidence>
<sequence length="160" mass="17094">MAVAGARHGVPGSCGTPADYSNVDSRAKGDPLSGTSAERRPTGELETAVLTVLWAAGTPLVARQVQAGLPMPLARTTVATLLARLHEKGAVVRERAGRGYAYSAAQDRQGLAARRMHRELDKDADREAVLARFVSQLEPEDEKVLRELLESDLPGGKDPE</sequence>
<protein>
    <submittedName>
        <fullName evidence="6">BlaI/MecI/CopY family transcriptional regulator</fullName>
    </submittedName>
</protein>
<dbReference type="InterPro" id="IPR036388">
    <property type="entry name" value="WH-like_DNA-bd_sf"/>
</dbReference>
<dbReference type="EMBL" id="JAGIQL010000010">
    <property type="protein sequence ID" value="MBP0456765.1"/>
    <property type="molecule type" value="Genomic_DNA"/>
</dbReference>
<dbReference type="Pfam" id="PF03965">
    <property type="entry name" value="Penicillinase_R"/>
    <property type="match status" value="1"/>
</dbReference>
<dbReference type="GO" id="GO:0045892">
    <property type="term" value="P:negative regulation of DNA-templated transcription"/>
    <property type="evidence" value="ECO:0007669"/>
    <property type="project" value="InterPro"/>
</dbReference>
<evidence type="ECO:0000256" key="2">
    <source>
        <dbReference type="ARBA" id="ARBA00023015"/>
    </source>
</evidence>
<dbReference type="Proteomes" id="UP000670475">
    <property type="component" value="Unassembled WGS sequence"/>
</dbReference>
<keyword evidence="4" id="KW-0804">Transcription</keyword>
<keyword evidence="2" id="KW-0805">Transcription regulation</keyword>
<dbReference type="InterPro" id="IPR036390">
    <property type="entry name" value="WH_DNA-bd_sf"/>
</dbReference>
<name>A0A940M5Y6_9ACTN</name>
<feature type="region of interest" description="Disordered" evidence="5">
    <location>
        <begin position="1"/>
        <end position="41"/>
    </location>
</feature>
<evidence type="ECO:0000256" key="5">
    <source>
        <dbReference type="SAM" id="MobiDB-lite"/>
    </source>
</evidence>
<accession>A0A940M5Y6</accession>
<dbReference type="Gene3D" id="1.10.10.10">
    <property type="entry name" value="Winged helix-like DNA-binding domain superfamily/Winged helix DNA-binding domain"/>
    <property type="match status" value="1"/>
</dbReference>
<evidence type="ECO:0000313" key="6">
    <source>
        <dbReference type="EMBL" id="MBP0456765.1"/>
    </source>
</evidence>
<proteinExistence type="inferred from homology"/>
<dbReference type="GO" id="GO:0003677">
    <property type="term" value="F:DNA binding"/>
    <property type="evidence" value="ECO:0007669"/>
    <property type="project" value="UniProtKB-KW"/>
</dbReference>